<dbReference type="OrthoDB" id="5835136at2759"/>
<evidence type="ECO:0000256" key="2">
    <source>
        <dbReference type="ARBA" id="ARBA00009170"/>
    </source>
</evidence>
<dbReference type="InterPro" id="IPR019564">
    <property type="entry name" value="Sam37/metaxin_N"/>
</dbReference>
<evidence type="ECO:0000256" key="4">
    <source>
        <dbReference type="ARBA" id="ARBA00022787"/>
    </source>
</evidence>
<keyword evidence="3" id="KW-0813">Transport</keyword>
<dbReference type="Pfam" id="PF17171">
    <property type="entry name" value="GST_C_6"/>
    <property type="match status" value="1"/>
</dbReference>
<feature type="compositionally biased region" description="Basic and acidic residues" evidence="8">
    <location>
        <begin position="302"/>
        <end position="311"/>
    </location>
</feature>
<evidence type="ECO:0000256" key="8">
    <source>
        <dbReference type="SAM" id="MobiDB-lite"/>
    </source>
</evidence>
<reference evidence="12" key="1">
    <citation type="journal article" date="2020" name="Fungal Divers.">
        <title>Resolving the Mortierellaceae phylogeny through synthesis of multi-gene phylogenetics and phylogenomics.</title>
        <authorList>
            <person name="Vandepol N."/>
            <person name="Liber J."/>
            <person name="Desiro A."/>
            <person name="Na H."/>
            <person name="Kennedy M."/>
            <person name="Barry K."/>
            <person name="Grigoriev I.V."/>
            <person name="Miller A.N."/>
            <person name="O'Donnell K."/>
            <person name="Stajich J.E."/>
            <person name="Bonito G."/>
        </authorList>
    </citation>
    <scope>NUCLEOTIDE SEQUENCE</scope>
    <source>
        <strain evidence="12">MES-2147</strain>
    </source>
</reference>
<sequence>MVAELYIYGPAFGLPSIDSQCLAMMSYLSIVSHQEYTIVECNDPGISPSGELPMFHDGKNWIAGTNRIIAYLAKTVRLVPLAKGLIGYNANEHLSPENLAKTTAYSSLIDENLTDAILFSWFADTDNFLDVTRKAYSNLFSFPSRYLLPLQMRKAAVQRVQKYGGMVASGALIAAEHTKIYDMARDCYRVLDRKLGRKDFFFGLKPTSLDAKVFGYLALQLYPDIPNPRFQMILSSQFPRLVKYCNRCREEFFANLPDSTPPSEPSPFFTNPFAAPKEWFKSTFLSPRIVSSSTAHSQQQQDGEKPEKTKEERDFDLKRVYAITFGVIAMAVYVIANGLVVIGNETEEEEEEGRYSRGARADEVHVLSGDHDD</sequence>
<dbReference type="GO" id="GO:0007005">
    <property type="term" value="P:mitochondrion organization"/>
    <property type="evidence" value="ECO:0007669"/>
    <property type="project" value="TreeGrafter"/>
</dbReference>
<dbReference type="InterPro" id="IPR036282">
    <property type="entry name" value="Glutathione-S-Trfase_C_sf"/>
</dbReference>
<dbReference type="GO" id="GO:0001401">
    <property type="term" value="C:SAM complex"/>
    <property type="evidence" value="ECO:0007669"/>
    <property type="project" value="InterPro"/>
</dbReference>
<keyword evidence="9" id="KW-0812">Transmembrane</keyword>
<evidence type="ECO:0000259" key="11">
    <source>
        <dbReference type="Pfam" id="PF17171"/>
    </source>
</evidence>
<dbReference type="SUPFAM" id="SSF47616">
    <property type="entry name" value="GST C-terminal domain-like"/>
    <property type="match status" value="1"/>
</dbReference>
<keyword evidence="5" id="KW-0653">Protein transport</keyword>
<proteinExistence type="inferred from homology"/>
<keyword evidence="13" id="KW-1185">Reference proteome</keyword>
<evidence type="ECO:0000256" key="1">
    <source>
        <dbReference type="ARBA" id="ARBA00004294"/>
    </source>
</evidence>
<evidence type="ECO:0000313" key="13">
    <source>
        <dbReference type="Proteomes" id="UP000749646"/>
    </source>
</evidence>
<dbReference type="AlphaFoldDB" id="A0A9P6IMX9"/>
<feature type="compositionally biased region" description="Basic and acidic residues" evidence="8">
    <location>
        <begin position="353"/>
        <end position="373"/>
    </location>
</feature>
<evidence type="ECO:0000256" key="9">
    <source>
        <dbReference type="SAM" id="Phobius"/>
    </source>
</evidence>
<protein>
    <submittedName>
        <fullName evidence="12">Metaxin 1</fullName>
    </submittedName>
</protein>
<dbReference type="EMBL" id="JAAAHW010009593">
    <property type="protein sequence ID" value="KAF9938537.1"/>
    <property type="molecule type" value="Genomic_DNA"/>
</dbReference>
<dbReference type="PANTHER" id="PTHR12289">
    <property type="entry name" value="METAXIN RELATED"/>
    <property type="match status" value="1"/>
</dbReference>
<dbReference type="Proteomes" id="UP000749646">
    <property type="component" value="Unassembled WGS sequence"/>
</dbReference>
<dbReference type="Pfam" id="PF10568">
    <property type="entry name" value="Tom37"/>
    <property type="match status" value="1"/>
</dbReference>
<evidence type="ECO:0000313" key="12">
    <source>
        <dbReference type="EMBL" id="KAF9938537.1"/>
    </source>
</evidence>
<evidence type="ECO:0000256" key="7">
    <source>
        <dbReference type="ARBA" id="ARBA00023136"/>
    </source>
</evidence>
<gene>
    <name evidence="12" type="primary">MTX1</name>
    <name evidence="12" type="ORF">BGZ65_012640</name>
</gene>
<accession>A0A9P6IMX9</accession>
<name>A0A9P6IMX9_9FUNG</name>
<comment type="caution">
    <text evidence="12">The sequence shown here is derived from an EMBL/GenBank/DDBJ whole genome shotgun (WGS) entry which is preliminary data.</text>
</comment>
<keyword evidence="7 9" id="KW-0472">Membrane</keyword>
<evidence type="ECO:0000256" key="6">
    <source>
        <dbReference type="ARBA" id="ARBA00023128"/>
    </source>
</evidence>
<feature type="compositionally biased region" description="Polar residues" evidence="8">
    <location>
        <begin position="291"/>
        <end position="301"/>
    </location>
</feature>
<dbReference type="CDD" id="cd03078">
    <property type="entry name" value="GST_N_Metaxin1_like"/>
    <property type="match status" value="1"/>
</dbReference>
<feature type="region of interest" description="Disordered" evidence="8">
    <location>
        <begin position="348"/>
        <end position="373"/>
    </location>
</feature>
<dbReference type="GO" id="GO:0015031">
    <property type="term" value="P:protein transport"/>
    <property type="evidence" value="ECO:0007669"/>
    <property type="project" value="UniProtKB-KW"/>
</dbReference>
<feature type="region of interest" description="Disordered" evidence="8">
    <location>
        <begin position="291"/>
        <end position="311"/>
    </location>
</feature>
<feature type="domain" description="Mitochondrial outer membrane transport complex Sam37/metaxin N-terminal" evidence="10">
    <location>
        <begin position="21"/>
        <end position="153"/>
    </location>
</feature>
<keyword evidence="9" id="KW-1133">Transmembrane helix</keyword>
<comment type="similarity">
    <text evidence="2">Belongs to the metaxin family.</text>
</comment>
<evidence type="ECO:0000256" key="5">
    <source>
        <dbReference type="ARBA" id="ARBA00022927"/>
    </source>
</evidence>
<keyword evidence="4" id="KW-1000">Mitochondrion outer membrane</keyword>
<organism evidence="12 13">
    <name type="scientific">Modicella reniformis</name>
    <dbReference type="NCBI Taxonomy" id="1440133"/>
    <lineage>
        <taxon>Eukaryota</taxon>
        <taxon>Fungi</taxon>
        <taxon>Fungi incertae sedis</taxon>
        <taxon>Mucoromycota</taxon>
        <taxon>Mortierellomycotina</taxon>
        <taxon>Mortierellomycetes</taxon>
        <taxon>Mortierellales</taxon>
        <taxon>Mortierellaceae</taxon>
        <taxon>Modicella</taxon>
    </lineage>
</organism>
<feature type="transmembrane region" description="Helical" evidence="9">
    <location>
        <begin position="320"/>
        <end position="342"/>
    </location>
</feature>
<evidence type="ECO:0000256" key="3">
    <source>
        <dbReference type="ARBA" id="ARBA00022448"/>
    </source>
</evidence>
<feature type="domain" description="Metaxin glutathione S-transferase" evidence="11">
    <location>
        <begin position="184"/>
        <end position="248"/>
    </location>
</feature>
<keyword evidence="6" id="KW-0496">Mitochondrion</keyword>
<comment type="subcellular location">
    <subcellularLocation>
        <location evidence="1">Mitochondrion outer membrane</location>
    </subcellularLocation>
</comment>
<dbReference type="InterPro" id="IPR050931">
    <property type="entry name" value="Mito_Protein_Transport_Metaxin"/>
</dbReference>
<dbReference type="PANTHER" id="PTHR12289:SF41">
    <property type="entry name" value="FAILED AXON CONNECTIONS-RELATED"/>
    <property type="match status" value="1"/>
</dbReference>
<dbReference type="InterPro" id="IPR033468">
    <property type="entry name" value="Metaxin_GST"/>
</dbReference>
<evidence type="ECO:0000259" key="10">
    <source>
        <dbReference type="Pfam" id="PF10568"/>
    </source>
</evidence>